<sequence length="110" mass="12866">MDSTNTHTHIQPTSSSSNLGTDTFPLRTVHFMWGRQLKKLYKMSIRAGGDGHLDTRGGTRGTFVQWTKHFKRKRKNNGKGQRRRKQEMNEEEEEEEEEKMENGGGEKRRM</sequence>
<feature type="compositionally biased region" description="Polar residues" evidence="1">
    <location>
        <begin position="1"/>
        <end position="21"/>
    </location>
</feature>
<feature type="region of interest" description="Disordered" evidence="1">
    <location>
        <begin position="1"/>
        <end position="23"/>
    </location>
</feature>
<feature type="compositionally biased region" description="Basic residues" evidence="1">
    <location>
        <begin position="68"/>
        <end position="85"/>
    </location>
</feature>
<dbReference type="Proteomes" id="UP001620645">
    <property type="component" value="Unassembled WGS sequence"/>
</dbReference>
<protein>
    <submittedName>
        <fullName evidence="2">Uncharacterized protein</fullName>
    </submittedName>
</protein>
<reference evidence="2 3" key="1">
    <citation type="submission" date="2024-10" db="EMBL/GenBank/DDBJ databases">
        <authorList>
            <person name="Kim D."/>
        </authorList>
    </citation>
    <scope>NUCLEOTIDE SEQUENCE [LARGE SCALE GENOMIC DNA]</scope>
    <source>
        <strain evidence="2">Taebaek</strain>
    </source>
</reference>
<feature type="region of interest" description="Disordered" evidence="1">
    <location>
        <begin position="68"/>
        <end position="110"/>
    </location>
</feature>
<evidence type="ECO:0000313" key="2">
    <source>
        <dbReference type="EMBL" id="KAL3087129.1"/>
    </source>
</evidence>
<gene>
    <name evidence="2" type="ORF">niasHS_005368</name>
</gene>
<proteinExistence type="predicted"/>
<dbReference type="AlphaFoldDB" id="A0ABD2J990"/>
<feature type="compositionally biased region" description="Basic and acidic residues" evidence="1">
    <location>
        <begin position="100"/>
        <end position="110"/>
    </location>
</feature>
<organism evidence="2 3">
    <name type="scientific">Heterodera schachtii</name>
    <name type="common">Sugarbeet cyst nematode worm</name>
    <name type="synonym">Tylenchus schachtii</name>
    <dbReference type="NCBI Taxonomy" id="97005"/>
    <lineage>
        <taxon>Eukaryota</taxon>
        <taxon>Metazoa</taxon>
        <taxon>Ecdysozoa</taxon>
        <taxon>Nematoda</taxon>
        <taxon>Chromadorea</taxon>
        <taxon>Rhabditida</taxon>
        <taxon>Tylenchina</taxon>
        <taxon>Tylenchomorpha</taxon>
        <taxon>Tylenchoidea</taxon>
        <taxon>Heteroderidae</taxon>
        <taxon>Heteroderinae</taxon>
        <taxon>Heterodera</taxon>
    </lineage>
</organism>
<evidence type="ECO:0000256" key="1">
    <source>
        <dbReference type="SAM" id="MobiDB-lite"/>
    </source>
</evidence>
<accession>A0ABD2J990</accession>
<comment type="caution">
    <text evidence="2">The sequence shown here is derived from an EMBL/GenBank/DDBJ whole genome shotgun (WGS) entry which is preliminary data.</text>
</comment>
<dbReference type="EMBL" id="JBICCN010000185">
    <property type="protein sequence ID" value="KAL3087129.1"/>
    <property type="molecule type" value="Genomic_DNA"/>
</dbReference>
<name>A0ABD2J990_HETSC</name>
<feature type="compositionally biased region" description="Acidic residues" evidence="1">
    <location>
        <begin position="89"/>
        <end position="99"/>
    </location>
</feature>
<keyword evidence="3" id="KW-1185">Reference proteome</keyword>
<evidence type="ECO:0000313" key="3">
    <source>
        <dbReference type="Proteomes" id="UP001620645"/>
    </source>
</evidence>